<keyword evidence="3 7" id="KW-0812">Transmembrane</keyword>
<feature type="transmembrane region" description="Helical" evidence="7">
    <location>
        <begin position="210"/>
        <end position="230"/>
    </location>
</feature>
<dbReference type="Proteomes" id="UP000094580">
    <property type="component" value="Unassembled WGS sequence"/>
</dbReference>
<proteinExistence type="inferred from homology"/>
<keyword evidence="5 7" id="KW-0472">Membrane</keyword>
<dbReference type="InterPro" id="IPR003838">
    <property type="entry name" value="ABC3_permease_C"/>
</dbReference>
<organism evidence="9 10">
    <name type="scientific">Gottfriedia luciferensis</name>
    <dbReference type="NCBI Taxonomy" id="178774"/>
    <lineage>
        <taxon>Bacteria</taxon>
        <taxon>Bacillati</taxon>
        <taxon>Bacillota</taxon>
        <taxon>Bacilli</taxon>
        <taxon>Bacillales</taxon>
        <taxon>Bacillaceae</taxon>
        <taxon>Gottfriedia</taxon>
    </lineage>
</organism>
<evidence type="ECO:0000256" key="2">
    <source>
        <dbReference type="ARBA" id="ARBA00022475"/>
    </source>
</evidence>
<name>A0ABX2ZTY8_9BACI</name>
<evidence type="ECO:0000313" key="10">
    <source>
        <dbReference type="Proteomes" id="UP000094580"/>
    </source>
</evidence>
<dbReference type="RefSeq" id="WP_025568486.1">
    <property type="nucleotide sequence ID" value="NZ_MDKC01000006.1"/>
</dbReference>
<evidence type="ECO:0000256" key="6">
    <source>
        <dbReference type="ARBA" id="ARBA00038076"/>
    </source>
</evidence>
<comment type="subcellular location">
    <subcellularLocation>
        <location evidence="1">Cell membrane</location>
        <topology evidence="1">Multi-pass membrane protein</topology>
    </subcellularLocation>
</comment>
<reference evidence="9 10" key="1">
    <citation type="submission" date="2016-07" db="EMBL/GenBank/DDBJ databases">
        <authorList>
            <person name="Townsley L."/>
            <person name="Shank E.A."/>
        </authorList>
    </citation>
    <scope>NUCLEOTIDE SEQUENCE [LARGE SCALE GENOMIC DNA]</scope>
    <source>
        <strain evidence="9 10">CH01</strain>
    </source>
</reference>
<dbReference type="PANTHER" id="PTHR30572:SF4">
    <property type="entry name" value="ABC TRANSPORTER PERMEASE YTRF"/>
    <property type="match status" value="1"/>
</dbReference>
<evidence type="ECO:0000256" key="4">
    <source>
        <dbReference type="ARBA" id="ARBA00022989"/>
    </source>
</evidence>
<evidence type="ECO:0000256" key="5">
    <source>
        <dbReference type="ARBA" id="ARBA00023136"/>
    </source>
</evidence>
<protein>
    <recommendedName>
        <fullName evidence="8">ABC3 transporter permease C-terminal domain-containing protein</fullName>
    </recommendedName>
</protein>
<feature type="domain" description="ABC3 transporter permease C-terminal" evidence="8">
    <location>
        <begin position="124"/>
        <end position="240"/>
    </location>
</feature>
<evidence type="ECO:0000259" key="8">
    <source>
        <dbReference type="Pfam" id="PF02687"/>
    </source>
</evidence>
<evidence type="ECO:0000256" key="3">
    <source>
        <dbReference type="ARBA" id="ARBA00022692"/>
    </source>
</evidence>
<evidence type="ECO:0000256" key="7">
    <source>
        <dbReference type="SAM" id="Phobius"/>
    </source>
</evidence>
<keyword evidence="10" id="KW-1185">Reference proteome</keyword>
<dbReference type="PANTHER" id="PTHR30572">
    <property type="entry name" value="MEMBRANE COMPONENT OF TRANSPORTER-RELATED"/>
    <property type="match status" value="1"/>
</dbReference>
<keyword evidence="2" id="KW-1003">Cell membrane</keyword>
<feature type="transmembrane region" description="Helical" evidence="7">
    <location>
        <begin position="113"/>
        <end position="137"/>
    </location>
</feature>
<comment type="similarity">
    <text evidence="6">Belongs to the ABC-4 integral membrane protein family.</text>
</comment>
<dbReference type="InterPro" id="IPR050250">
    <property type="entry name" value="Macrolide_Exporter_MacB"/>
</dbReference>
<evidence type="ECO:0000256" key="1">
    <source>
        <dbReference type="ARBA" id="ARBA00004651"/>
    </source>
</evidence>
<sequence length="249" mass="28309">MKTIYKKPGQRLNLVYTDSDSGKETALTNVTIANLTDQFPIGVSSVGLGGLNLIVSEPVMNKLISLNPNGEVNLYYYLKSKDPMKTQQDIENMKSSKMQVNNRFQTKQQQEQLLMLLTIFTYGFITLITLISVANIFNTISTSVSLRKREFAMLKSVGMTPKGFNKMIHYESIFYGIKSLLIGLPISIVIMYLIHLAMMNTFSYNFTLPWMYIFYCFTTVFIIVSSTMLFSSAKIKKENIIDALKQESI</sequence>
<dbReference type="EMBL" id="MDKC01000006">
    <property type="protein sequence ID" value="ODG92651.1"/>
    <property type="molecule type" value="Genomic_DNA"/>
</dbReference>
<dbReference type="Pfam" id="PF02687">
    <property type="entry name" value="FtsX"/>
    <property type="match status" value="1"/>
</dbReference>
<feature type="transmembrane region" description="Helical" evidence="7">
    <location>
        <begin position="173"/>
        <end position="198"/>
    </location>
</feature>
<accession>A0ABX2ZTY8</accession>
<evidence type="ECO:0000313" key="9">
    <source>
        <dbReference type="EMBL" id="ODG92651.1"/>
    </source>
</evidence>
<keyword evidence="4 7" id="KW-1133">Transmembrane helix</keyword>
<comment type="caution">
    <text evidence="9">The sequence shown here is derived from an EMBL/GenBank/DDBJ whole genome shotgun (WGS) entry which is preliminary data.</text>
</comment>
<gene>
    <name evidence="9" type="ORF">BED47_18355</name>
</gene>